<comment type="subcellular location">
    <subcellularLocation>
        <location evidence="1 10">Preautophagosomal structure membrane</location>
        <topology evidence="1 10">Multi-pass membrane protein</topology>
    </subcellularLocation>
</comment>
<feature type="transmembrane region" description="Helical" evidence="10">
    <location>
        <begin position="113"/>
        <end position="138"/>
    </location>
</feature>
<dbReference type="Proteomes" id="UP000553632">
    <property type="component" value="Unassembled WGS sequence"/>
</dbReference>
<dbReference type="GO" id="GO:0034045">
    <property type="term" value="C:phagophore assembly site membrane"/>
    <property type="evidence" value="ECO:0007669"/>
    <property type="project" value="UniProtKB-SubCell"/>
</dbReference>
<proteinExistence type="inferred from homology"/>
<evidence type="ECO:0000256" key="7">
    <source>
        <dbReference type="ARBA" id="ARBA00023006"/>
    </source>
</evidence>
<keyword evidence="7 10" id="KW-0072">Autophagy</keyword>
<dbReference type="PANTHER" id="PTHR13038">
    <property type="entry name" value="APG9 AUTOPHAGY 9"/>
    <property type="match status" value="1"/>
</dbReference>
<dbReference type="GO" id="GO:0034727">
    <property type="term" value="P:piecemeal microautophagy of the nucleus"/>
    <property type="evidence" value="ECO:0007669"/>
    <property type="project" value="TreeGrafter"/>
</dbReference>
<dbReference type="PANTHER" id="PTHR13038:SF10">
    <property type="entry name" value="AUTOPHAGY-RELATED PROTEIN 9"/>
    <property type="match status" value="1"/>
</dbReference>
<comment type="caution">
    <text evidence="10">Lacks conserved residue(s) required for the propagation of feature annotation.</text>
</comment>
<evidence type="ECO:0000256" key="8">
    <source>
        <dbReference type="ARBA" id="ARBA00023055"/>
    </source>
</evidence>
<accession>A0A7J6TA08</accession>
<keyword evidence="8 10" id="KW-0445">Lipid transport</keyword>
<name>A0A7J6TA08_PEROL</name>
<keyword evidence="12" id="KW-1185">Reference proteome</keyword>
<evidence type="ECO:0000256" key="10">
    <source>
        <dbReference type="RuleBase" id="RU364027"/>
    </source>
</evidence>
<keyword evidence="6 10" id="KW-1133">Transmembrane helix</keyword>
<organism evidence="11 12">
    <name type="scientific">Perkinsus olseni</name>
    <name type="common">Perkinsus atlanticus</name>
    <dbReference type="NCBI Taxonomy" id="32597"/>
    <lineage>
        <taxon>Eukaryota</taxon>
        <taxon>Sar</taxon>
        <taxon>Alveolata</taxon>
        <taxon>Perkinsozoa</taxon>
        <taxon>Perkinsea</taxon>
        <taxon>Perkinsida</taxon>
        <taxon>Perkinsidae</taxon>
        <taxon>Perkinsus</taxon>
    </lineage>
</organism>
<evidence type="ECO:0000256" key="6">
    <source>
        <dbReference type="ARBA" id="ARBA00022989"/>
    </source>
</evidence>
<keyword evidence="4 10" id="KW-0813">Transport</keyword>
<gene>
    <name evidence="11" type="ORF">FOZ63_021665</name>
</gene>
<feature type="non-terminal residue" evidence="11">
    <location>
        <position position="210"/>
    </location>
</feature>
<evidence type="ECO:0000313" key="12">
    <source>
        <dbReference type="Proteomes" id="UP000553632"/>
    </source>
</evidence>
<sequence>MSEVPFEPVNRPYAPMFDMMPTGAGSASASSSVSSSDLYTGGTLDSSIDNPTRRLWQSSDSTGLGGAFQRVVVARLLNGWKSVKEAVRGGVSDIEKFLAAVYNYYRGGGFYGILGYTIGNLLAVLFTITFAFTLSFLVDWSSLLSCTSPETCANAHLFKSNPLAGLSFVRFVFLISFLVTLAFWGLAAAGAFMTIREARDAAFYYQDYLG</sequence>
<comment type="similarity">
    <text evidence="2 10">Belongs to the ATG9 family.</text>
</comment>
<dbReference type="GO" id="GO:0006869">
    <property type="term" value="P:lipid transport"/>
    <property type="evidence" value="ECO:0007669"/>
    <property type="project" value="UniProtKB-KW"/>
</dbReference>
<reference evidence="11 12" key="1">
    <citation type="submission" date="2020-04" db="EMBL/GenBank/DDBJ databases">
        <title>Perkinsus olseni comparative genomics.</title>
        <authorList>
            <person name="Bogema D.R."/>
        </authorList>
    </citation>
    <scope>NUCLEOTIDE SEQUENCE [LARGE SCALE GENOMIC DNA]</scope>
    <source>
        <strain evidence="11 12">ATCC PRA-207</strain>
    </source>
</reference>
<evidence type="ECO:0000256" key="4">
    <source>
        <dbReference type="ARBA" id="ARBA00022448"/>
    </source>
</evidence>
<dbReference type="EMBL" id="JABANO010012359">
    <property type="protein sequence ID" value="KAF4741945.1"/>
    <property type="molecule type" value="Genomic_DNA"/>
</dbReference>
<evidence type="ECO:0000256" key="9">
    <source>
        <dbReference type="ARBA" id="ARBA00023136"/>
    </source>
</evidence>
<evidence type="ECO:0000256" key="5">
    <source>
        <dbReference type="ARBA" id="ARBA00022692"/>
    </source>
</evidence>
<protein>
    <recommendedName>
        <fullName evidence="3 10">Autophagy-related protein 9</fullName>
    </recommendedName>
</protein>
<dbReference type="AlphaFoldDB" id="A0A7J6TA08"/>
<feature type="transmembrane region" description="Helical" evidence="10">
    <location>
        <begin position="168"/>
        <end position="195"/>
    </location>
</feature>
<evidence type="ECO:0000256" key="3">
    <source>
        <dbReference type="ARBA" id="ARBA00018074"/>
    </source>
</evidence>
<comment type="caution">
    <text evidence="11">The sequence shown here is derived from an EMBL/GenBank/DDBJ whole genome shotgun (WGS) entry which is preliminary data.</text>
</comment>
<dbReference type="GO" id="GO:0005776">
    <property type="term" value="C:autophagosome"/>
    <property type="evidence" value="ECO:0007669"/>
    <property type="project" value="TreeGrafter"/>
</dbReference>
<dbReference type="Pfam" id="PF04109">
    <property type="entry name" value="ATG9"/>
    <property type="match status" value="1"/>
</dbReference>
<evidence type="ECO:0000313" key="11">
    <source>
        <dbReference type="EMBL" id="KAF4741945.1"/>
    </source>
</evidence>
<dbReference type="GO" id="GO:0034497">
    <property type="term" value="P:protein localization to phagophore assembly site"/>
    <property type="evidence" value="ECO:0007669"/>
    <property type="project" value="TreeGrafter"/>
</dbReference>
<evidence type="ECO:0000256" key="1">
    <source>
        <dbReference type="ARBA" id="ARBA00004511"/>
    </source>
</evidence>
<evidence type="ECO:0000256" key="2">
    <source>
        <dbReference type="ARBA" id="ARBA00006185"/>
    </source>
</evidence>
<dbReference type="GO" id="GO:0000422">
    <property type="term" value="P:autophagy of mitochondrion"/>
    <property type="evidence" value="ECO:0007669"/>
    <property type="project" value="TreeGrafter"/>
</dbReference>
<comment type="function">
    <text evidence="10">Phospholipid scramblase involved in autophagy. Cycles between the preautophagosomal structure/phagophore assembly site (PAS) and the cytoplasmic vesicle pool and supplies membrane for the growing autophagosome. Lipid scramblase activity plays a key role in preautophagosomal structure/phagophore assembly by distributing the phospholipids that arrive through ATG2 from the cytoplasmic to the luminal leaflet of the bilayer, thereby driving autophagosomal membrane expansion.</text>
</comment>
<keyword evidence="9 10" id="KW-0472">Membrane</keyword>
<dbReference type="GO" id="GO:0061709">
    <property type="term" value="P:reticulophagy"/>
    <property type="evidence" value="ECO:0007669"/>
    <property type="project" value="TreeGrafter"/>
</dbReference>
<keyword evidence="5 10" id="KW-0812">Transmembrane</keyword>
<dbReference type="InterPro" id="IPR007241">
    <property type="entry name" value="Autophagy-rel_prot_9"/>
</dbReference>